<evidence type="ECO:0000256" key="4">
    <source>
        <dbReference type="ARBA" id="ARBA00022786"/>
    </source>
</evidence>
<evidence type="ECO:0000256" key="7">
    <source>
        <dbReference type="ARBA" id="ARBA00029833"/>
    </source>
</evidence>
<accession>A0AA40EUU2</accession>
<comment type="caution">
    <text evidence="9">The sequence shown here is derived from an EMBL/GenBank/DDBJ whole genome shotgun (WGS) entry which is preliminary data.</text>
</comment>
<dbReference type="GO" id="GO:0005829">
    <property type="term" value="C:cytosol"/>
    <property type="evidence" value="ECO:0007669"/>
    <property type="project" value="TreeGrafter"/>
</dbReference>
<keyword evidence="6" id="KW-0072">Autophagy</keyword>
<keyword evidence="5" id="KW-0813">Transport</keyword>
<gene>
    <name evidence="9" type="ORF">B0T18DRAFT_139903</name>
</gene>
<dbReference type="Pfam" id="PF03987">
    <property type="entry name" value="Autophagy_act_C"/>
    <property type="match status" value="1"/>
</dbReference>
<dbReference type="Proteomes" id="UP001172155">
    <property type="component" value="Unassembled WGS sequence"/>
</dbReference>
<evidence type="ECO:0000256" key="5">
    <source>
        <dbReference type="ARBA" id="ARBA00022927"/>
    </source>
</evidence>
<name>A0AA40EUU2_9PEZI</name>
<dbReference type="PANTHER" id="PTHR14957">
    <property type="entry name" value="UBIQUITIN-LIKE-CONJUGATING ENZYME ATG10"/>
    <property type="match status" value="1"/>
</dbReference>
<evidence type="ECO:0000256" key="8">
    <source>
        <dbReference type="SAM" id="Phobius"/>
    </source>
</evidence>
<dbReference type="PANTHER" id="PTHR14957:SF1">
    <property type="entry name" value="UBIQUITIN-LIKE-CONJUGATING ENZYME ATG10"/>
    <property type="match status" value="1"/>
</dbReference>
<keyword evidence="5" id="KW-0653">Protein transport</keyword>
<evidence type="ECO:0000313" key="10">
    <source>
        <dbReference type="Proteomes" id="UP001172155"/>
    </source>
</evidence>
<evidence type="ECO:0000256" key="3">
    <source>
        <dbReference type="ARBA" id="ARBA00022679"/>
    </source>
</evidence>
<dbReference type="GO" id="GO:0000045">
    <property type="term" value="P:autophagosome assembly"/>
    <property type="evidence" value="ECO:0007669"/>
    <property type="project" value="TreeGrafter"/>
</dbReference>
<keyword evidence="8" id="KW-0472">Membrane</keyword>
<dbReference type="InterPro" id="IPR007135">
    <property type="entry name" value="Atg3/Atg10"/>
</dbReference>
<proteinExistence type="inferred from homology"/>
<keyword evidence="8" id="KW-0812">Transmembrane</keyword>
<keyword evidence="3" id="KW-0808">Transferase</keyword>
<dbReference type="AlphaFoldDB" id="A0AA40EUU2"/>
<evidence type="ECO:0000313" key="9">
    <source>
        <dbReference type="EMBL" id="KAK0745932.1"/>
    </source>
</evidence>
<evidence type="ECO:0000256" key="2">
    <source>
        <dbReference type="ARBA" id="ARBA00021099"/>
    </source>
</evidence>
<protein>
    <recommendedName>
        <fullName evidence="2">Ubiquitin-like-conjugating enzyme ATG10</fullName>
    </recommendedName>
    <alternativeName>
        <fullName evidence="7">Autophagy-related protein 10</fullName>
    </alternativeName>
</protein>
<organism evidence="9 10">
    <name type="scientific">Schizothecium vesticola</name>
    <dbReference type="NCBI Taxonomy" id="314040"/>
    <lineage>
        <taxon>Eukaryota</taxon>
        <taxon>Fungi</taxon>
        <taxon>Dikarya</taxon>
        <taxon>Ascomycota</taxon>
        <taxon>Pezizomycotina</taxon>
        <taxon>Sordariomycetes</taxon>
        <taxon>Sordariomycetidae</taxon>
        <taxon>Sordariales</taxon>
        <taxon>Schizotheciaceae</taxon>
        <taxon>Schizothecium</taxon>
    </lineage>
</organism>
<keyword evidence="4" id="KW-0833">Ubl conjugation pathway</keyword>
<dbReference type="GO" id="GO:0032446">
    <property type="term" value="P:protein modification by small protein conjugation"/>
    <property type="evidence" value="ECO:0007669"/>
    <property type="project" value="TreeGrafter"/>
</dbReference>
<evidence type="ECO:0000256" key="1">
    <source>
        <dbReference type="ARBA" id="ARBA00005696"/>
    </source>
</evidence>
<dbReference type="EMBL" id="JAUKUD010000004">
    <property type="protein sequence ID" value="KAK0745932.1"/>
    <property type="molecule type" value="Genomic_DNA"/>
</dbReference>
<feature type="transmembrane region" description="Helical" evidence="8">
    <location>
        <begin position="210"/>
        <end position="227"/>
    </location>
</feature>
<dbReference type="GO" id="GO:0061651">
    <property type="term" value="F:Atg12 conjugating enzyme activity"/>
    <property type="evidence" value="ECO:0007669"/>
    <property type="project" value="TreeGrafter"/>
</dbReference>
<keyword evidence="10" id="KW-1185">Reference proteome</keyword>
<comment type="similarity">
    <text evidence="1">Belongs to the ATG10 family.</text>
</comment>
<evidence type="ECO:0000256" key="6">
    <source>
        <dbReference type="ARBA" id="ARBA00023006"/>
    </source>
</evidence>
<keyword evidence="8" id="KW-1133">Transmembrane helix</keyword>
<reference evidence="9" key="1">
    <citation type="submission" date="2023-06" db="EMBL/GenBank/DDBJ databases">
        <title>Genome-scale phylogeny and comparative genomics of the fungal order Sordariales.</title>
        <authorList>
            <consortium name="Lawrence Berkeley National Laboratory"/>
            <person name="Hensen N."/>
            <person name="Bonometti L."/>
            <person name="Westerberg I."/>
            <person name="Brannstrom I.O."/>
            <person name="Guillou S."/>
            <person name="Cros-Aarteil S."/>
            <person name="Calhoun S."/>
            <person name="Haridas S."/>
            <person name="Kuo A."/>
            <person name="Mondo S."/>
            <person name="Pangilinan J."/>
            <person name="Riley R."/>
            <person name="LaButti K."/>
            <person name="Andreopoulos B."/>
            <person name="Lipzen A."/>
            <person name="Chen C."/>
            <person name="Yanf M."/>
            <person name="Daum C."/>
            <person name="Ng V."/>
            <person name="Clum A."/>
            <person name="Steindorff A."/>
            <person name="Ohm R."/>
            <person name="Martin F."/>
            <person name="Silar P."/>
            <person name="Natvig D."/>
            <person name="Lalanne C."/>
            <person name="Gautier V."/>
            <person name="Ament-velasquez S.L."/>
            <person name="Kruys A."/>
            <person name="Hutchinson M.I."/>
            <person name="Powell A.J."/>
            <person name="Barry K."/>
            <person name="Miller A.N."/>
            <person name="Grigoriev I.V."/>
            <person name="Debuchy R."/>
            <person name="Gladieux P."/>
            <person name="Thoren M.H."/>
            <person name="Johannesson H."/>
        </authorList>
    </citation>
    <scope>NUCLEOTIDE SEQUENCE</scope>
    <source>
        <strain evidence="9">SMH3187-1</strain>
    </source>
</reference>
<dbReference type="GO" id="GO:0000422">
    <property type="term" value="P:autophagy of mitochondrion"/>
    <property type="evidence" value="ECO:0007669"/>
    <property type="project" value="TreeGrafter"/>
</dbReference>
<sequence length="234" mass="26002">MDTEFQNYPFLTGDEFAEVCHHLDRQYCQASLGPLRKQWKLRVCSAFNTTFSLGPEYSTYLQIIRPLEGELDDGNLSAFLENLSFDAGPTGLEPDLDMMAAEDADEAALPTRPKPRYGHVTYEIHLHPTYRAPCLWFSLHDLPVDEAASSIDTVFRRLVPDQFKAGLRNAGPIGGISTDHHPITGVPAFFVHPCLLGEAMARFGCSKETYLMLWLGLVGGCVGLWVPKEMALAP</sequence>
<dbReference type="Gene3D" id="3.30.1460.50">
    <property type="match status" value="1"/>
</dbReference>
<dbReference type="GO" id="GO:0015031">
    <property type="term" value="P:protein transport"/>
    <property type="evidence" value="ECO:0007669"/>
    <property type="project" value="UniProtKB-KW"/>
</dbReference>